<evidence type="ECO:0000256" key="3">
    <source>
        <dbReference type="ARBA" id="ARBA00012973"/>
    </source>
</evidence>
<dbReference type="PANTHER" id="PTHR10277">
    <property type="entry name" value="HOMOCITRATE SYNTHASE-RELATED"/>
    <property type="match status" value="1"/>
</dbReference>
<keyword evidence="5" id="KW-0028">Amino-acid biosynthesis</keyword>
<keyword evidence="6 9" id="KW-0808">Transferase</keyword>
<dbReference type="PROSITE" id="PS50991">
    <property type="entry name" value="PYR_CT"/>
    <property type="match status" value="1"/>
</dbReference>
<evidence type="ECO:0000256" key="7">
    <source>
        <dbReference type="ARBA" id="ARBA00023211"/>
    </source>
</evidence>
<evidence type="ECO:0000256" key="4">
    <source>
        <dbReference type="ARBA" id="ARBA00022430"/>
    </source>
</evidence>
<dbReference type="EMBL" id="DVMT01000048">
    <property type="protein sequence ID" value="HIU40596.1"/>
    <property type="molecule type" value="Genomic_DNA"/>
</dbReference>
<comment type="caution">
    <text evidence="11">The sequence shown here is derived from an EMBL/GenBank/DDBJ whole genome shotgun (WGS) entry which is preliminary data.</text>
</comment>
<organism evidence="11 12">
    <name type="scientific">Candidatus Aphodocola excrementigallinarum</name>
    <dbReference type="NCBI Taxonomy" id="2840670"/>
    <lineage>
        <taxon>Bacteria</taxon>
        <taxon>Bacillati</taxon>
        <taxon>Bacillota</taxon>
        <taxon>Bacilli</taxon>
        <taxon>Candidatus Aphodocola</taxon>
    </lineage>
</organism>
<sequence>MRTIKIFDTTLRDGEQSPGCSMSVKEKIMVAKKLDELNVDVMEAGFAASSKSDFEAIKEISKIVNNASVASLARLNKRDIDMAWEAIKDAKKPRIHVFIGTSDTHVYDKLGKTKDEVLKMVKEWVSYAKEKCYDIEFSLEDATRTDRVYACKVIDEAIKAGATTINIPDTVGYTSPDEFRAFISYLKENSNLNKVNISVHCHNDLGLATANSMSAILAGVTQVECTINGIGERAGNTALEEVVANLDTKKKYYNAKTNINTKMIYEASLLVSSITGSYVQHNKPIVGANAFKHEAGIYQAGVLKNKKTYEIMDPKRYGIYVDNMVIGVHSGKHVIIDKMKKLGFDSDNYDVERITFDIKEFFKTSKTIEDSDIISIINNNKTKKNTKRLV</sequence>
<dbReference type="PANTHER" id="PTHR10277:SF9">
    <property type="entry name" value="2-ISOPROPYLMALATE SYNTHASE 1, CHLOROPLASTIC-RELATED"/>
    <property type="match status" value="1"/>
</dbReference>
<reference evidence="11" key="1">
    <citation type="submission" date="2020-10" db="EMBL/GenBank/DDBJ databases">
        <authorList>
            <person name="Gilroy R."/>
        </authorList>
    </citation>
    <scope>NUCLEOTIDE SEQUENCE</scope>
    <source>
        <strain evidence="11">CHK193-30670</strain>
    </source>
</reference>
<keyword evidence="8" id="KW-0100">Branched-chain amino acid biosynthesis</keyword>
<dbReference type="PROSITE" id="PS00815">
    <property type="entry name" value="AIPM_HOMOCIT_SYNTH_1"/>
    <property type="match status" value="1"/>
</dbReference>
<dbReference type="InterPro" id="IPR054691">
    <property type="entry name" value="LeuA/HCS_post-cat"/>
</dbReference>
<dbReference type="NCBIfam" id="NF002086">
    <property type="entry name" value="PRK00915.1-3"/>
    <property type="match status" value="1"/>
</dbReference>
<protein>
    <recommendedName>
        <fullName evidence="3">2-isopropylmalate synthase</fullName>
        <ecNumber evidence="3">2.3.3.13</ecNumber>
    </recommendedName>
</protein>
<dbReference type="InterPro" id="IPR002034">
    <property type="entry name" value="AIPM/Hcit_synth_CS"/>
</dbReference>
<name>A0A9D1IPZ8_9FIRM</name>
<dbReference type="InterPro" id="IPR050073">
    <property type="entry name" value="2-IPM_HCS-like"/>
</dbReference>
<proteinExistence type="inferred from homology"/>
<evidence type="ECO:0000256" key="2">
    <source>
        <dbReference type="ARBA" id="ARBA00009396"/>
    </source>
</evidence>
<evidence type="ECO:0000313" key="12">
    <source>
        <dbReference type="Proteomes" id="UP000824074"/>
    </source>
</evidence>
<dbReference type="InterPro" id="IPR000891">
    <property type="entry name" value="PYR_CT"/>
</dbReference>
<keyword evidence="11" id="KW-0012">Acyltransferase</keyword>
<accession>A0A9D1IPZ8</accession>
<dbReference type="EC" id="2.3.3.13" evidence="3"/>
<dbReference type="AlphaFoldDB" id="A0A9D1IPZ8"/>
<dbReference type="Proteomes" id="UP000824074">
    <property type="component" value="Unassembled WGS sequence"/>
</dbReference>
<dbReference type="FunFam" id="1.10.238.260:FF:000001">
    <property type="entry name" value="2-isopropylmalate synthase"/>
    <property type="match status" value="1"/>
</dbReference>
<evidence type="ECO:0000256" key="5">
    <source>
        <dbReference type="ARBA" id="ARBA00022605"/>
    </source>
</evidence>
<evidence type="ECO:0000256" key="6">
    <source>
        <dbReference type="ARBA" id="ARBA00022679"/>
    </source>
</evidence>
<dbReference type="GO" id="GO:0009098">
    <property type="term" value="P:L-leucine biosynthetic process"/>
    <property type="evidence" value="ECO:0007669"/>
    <property type="project" value="UniProtKB-KW"/>
</dbReference>
<dbReference type="SUPFAM" id="SSF51569">
    <property type="entry name" value="Aldolase"/>
    <property type="match status" value="1"/>
</dbReference>
<gene>
    <name evidence="11" type="ORF">IAB68_04785</name>
</gene>
<evidence type="ECO:0000256" key="1">
    <source>
        <dbReference type="ARBA" id="ARBA00004689"/>
    </source>
</evidence>
<evidence type="ECO:0000313" key="11">
    <source>
        <dbReference type="EMBL" id="HIU40596.1"/>
    </source>
</evidence>
<evidence type="ECO:0000256" key="9">
    <source>
        <dbReference type="RuleBase" id="RU003523"/>
    </source>
</evidence>
<comment type="similarity">
    <text evidence="2">Belongs to the alpha-IPM synthase/homocitrate synthase family. LeuA type 1 subfamily.</text>
</comment>
<comment type="pathway">
    <text evidence="1">Amino-acid biosynthesis; L-leucine biosynthesis; L-leucine from 3-methyl-2-oxobutanoate: step 1/4.</text>
</comment>
<reference evidence="11" key="2">
    <citation type="journal article" date="2021" name="PeerJ">
        <title>Extensive microbial diversity within the chicken gut microbiome revealed by metagenomics and culture.</title>
        <authorList>
            <person name="Gilroy R."/>
            <person name="Ravi A."/>
            <person name="Getino M."/>
            <person name="Pursley I."/>
            <person name="Horton D.L."/>
            <person name="Alikhan N.F."/>
            <person name="Baker D."/>
            <person name="Gharbi K."/>
            <person name="Hall N."/>
            <person name="Watson M."/>
            <person name="Adriaenssens E.M."/>
            <person name="Foster-Nyarko E."/>
            <person name="Jarju S."/>
            <person name="Secka A."/>
            <person name="Antonio M."/>
            <person name="Oren A."/>
            <person name="Chaudhuri R.R."/>
            <person name="La Ragione R."/>
            <person name="Hildebrand F."/>
            <person name="Pallen M.J."/>
        </authorList>
    </citation>
    <scope>NUCLEOTIDE SEQUENCE</scope>
    <source>
        <strain evidence="11">CHK193-30670</strain>
    </source>
</reference>
<feature type="domain" description="Pyruvate carboxyltransferase" evidence="10">
    <location>
        <begin position="4"/>
        <end position="265"/>
    </location>
</feature>
<dbReference type="InterPro" id="IPR013785">
    <property type="entry name" value="Aldolase_TIM"/>
</dbReference>
<dbReference type="Gene3D" id="3.20.20.70">
    <property type="entry name" value="Aldolase class I"/>
    <property type="match status" value="1"/>
</dbReference>
<dbReference type="GO" id="GO:0003852">
    <property type="term" value="F:2-isopropylmalate synthase activity"/>
    <property type="evidence" value="ECO:0007669"/>
    <property type="project" value="UniProtKB-EC"/>
</dbReference>
<dbReference type="Pfam" id="PF22617">
    <property type="entry name" value="HCS_D2"/>
    <property type="match status" value="1"/>
</dbReference>
<dbReference type="CDD" id="cd07940">
    <property type="entry name" value="DRE_TIM_IPMS"/>
    <property type="match status" value="1"/>
</dbReference>
<dbReference type="Pfam" id="PF00682">
    <property type="entry name" value="HMGL-like"/>
    <property type="match status" value="1"/>
</dbReference>
<evidence type="ECO:0000259" key="10">
    <source>
        <dbReference type="PROSITE" id="PS50991"/>
    </source>
</evidence>
<dbReference type="Gene3D" id="1.10.238.260">
    <property type="match status" value="1"/>
</dbReference>
<evidence type="ECO:0000256" key="8">
    <source>
        <dbReference type="ARBA" id="ARBA00023304"/>
    </source>
</evidence>
<keyword evidence="7" id="KW-0464">Manganese</keyword>
<keyword evidence="4" id="KW-0432">Leucine biosynthesis</keyword>
<dbReference type="FunFam" id="3.20.20.70:FF:000010">
    <property type="entry name" value="2-isopropylmalate synthase"/>
    <property type="match status" value="1"/>
</dbReference>
<dbReference type="PROSITE" id="PS00816">
    <property type="entry name" value="AIPM_HOMOCIT_SYNTH_2"/>
    <property type="match status" value="1"/>
</dbReference>